<dbReference type="InParanoid" id="A0A0C2WU53"/>
<keyword evidence="2 8" id="KW-0547">Nucleotide-binding</keyword>
<accession>A0A0C2WU53</accession>
<evidence type="ECO:0000256" key="9">
    <source>
        <dbReference type="SAM" id="MobiDB-lite"/>
    </source>
</evidence>
<evidence type="ECO:0000259" key="10">
    <source>
        <dbReference type="PROSITE" id="PS51715"/>
    </source>
</evidence>
<dbReference type="GO" id="GO:0003924">
    <property type="term" value="F:GTPase activity"/>
    <property type="evidence" value="ECO:0007669"/>
    <property type="project" value="UniProtKB-UniRule"/>
</dbReference>
<dbReference type="Proteomes" id="UP000054549">
    <property type="component" value="Unassembled WGS sequence"/>
</dbReference>
<dbReference type="Gene3D" id="3.40.50.300">
    <property type="entry name" value="P-loop containing nucleotide triphosphate hydrolases"/>
    <property type="match status" value="1"/>
</dbReference>
<proteinExistence type="inferred from homology"/>
<dbReference type="InterPro" id="IPR008803">
    <property type="entry name" value="RHD3/Sey1"/>
</dbReference>
<dbReference type="Pfam" id="PF05879">
    <property type="entry name" value="RHD3_GTPase"/>
    <property type="match status" value="1"/>
</dbReference>
<feature type="topological domain" description="Cytoplasmic" evidence="8">
    <location>
        <begin position="1"/>
        <end position="776"/>
    </location>
</feature>
<dbReference type="GO" id="GO:0016320">
    <property type="term" value="P:endoplasmic reticulum membrane fusion"/>
    <property type="evidence" value="ECO:0007669"/>
    <property type="project" value="TreeGrafter"/>
</dbReference>
<evidence type="ECO:0000313" key="11">
    <source>
        <dbReference type="EMBL" id="KIL65297.1"/>
    </source>
</evidence>
<dbReference type="AlphaFoldDB" id="A0A0C2WU53"/>
<gene>
    <name evidence="8" type="primary">SEY1</name>
    <name evidence="11" type="ORF">M378DRAFT_125777</name>
</gene>
<dbReference type="PROSITE" id="PS51715">
    <property type="entry name" value="G_GB1_RHD3"/>
    <property type="match status" value="1"/>
</dbReference>
<dbReference type="HOGENOM" id="CLU_011270_0_0_1"/>
<feature type="topological domain" description="Cytoplasmic" evidence="8">
    <location>
        <position position="808"/>
    </location>
</feature>
<evidence type="ECO:0000256" key="8">
    <source>
        <dbReference type="HAMAP-Rule" id="MF_03109"/>
    </source>
</evidence>
<keyword evidence="12" id="KW-1185">Reference proteome</keyword>
<keyword evidence="3 8" id="KW-0378">Hydrolase</keyword>
<evidence type="ECO:0000256" key="7">
    <source>
        <dbReference type="ARBA" id="ARBA00023136"/>
    </source>
</evidence>
<reference evidence="11 12" key="1">
    <citation type="submission" date="2014-04" db="EMBL/GenBank/DDBJ databases">
        <title>Evolutionary Origins and Diversification of the Mycorrhizal Mutualists.</title>
        <authorList>
            <consortium name="DOE Joint Genome Institute"/>
            <consortium name="Mycorrhizal Genomics Consortium"/>
            <person name="Kohler A."/>
            <person name="Kuo A."/>
            <person name="Nagy L.G."/>
            <person name="Floudas D."/>
            <person name="Copeland A."/>
            <person name="Barry K.W."/>
            <person name="Cichocki N."/>
            <person name="Veneault-Fourrey C."/>
            <person name="LaButti K."/>
            <person name="Lindquist E.A."/>
            <person name="Lipzen A."/>
            <person name="Lundell T."/>
            <person name="Morin E."/>
            <person name="Murat C."/>
            <person name="Riley R."/>
            <person name="Ohm R."/>
            <person name="Sun H."/>
            <person name="Tunlid A."/>
            <person name="Henrissat B."/>
            <person name="Grigoriev I.V."/>
            <person name="Hibbett D.S."/>
            <person name="Martin F."/>
        </authorList>
    </citation>
    <scope>NUCLEOTIDE SEQUENCE [LARGE SCALE GENOMIC DNA]</scope>
    <source>
        <strain evidence="11 12">Koide BX008</strain>
    </source>
</reference>
<feature type="topological domain" description="Lumenal" evidence="8">
    <location>
        <begin position="798"/>
        <end position="800"/>
    </location>
</feature>
<dbReference type="SUPFAM" id="SSF52540">
    <property type="entry name" value="P-loop containing nucleoside triphosphate hydrolases"/>
    <property type="match status" value="1"/>
</dbReference>
<comment type="subcellular location">
    <subcellularLocation>
        <location evidence="8">Endoplasmic reticulum membrane</location>
        <topology evidence="8">Multi-pass membrane protein</topology>
    </subcellularLocation>
    <text evidence="8">Enriched in the cortical ER. Concentrated in punctae along the ER tubules.</text>
</comment>
<evidence type="ECO:0000256" key="3">
    <source>
        <dbReference type="ARBA" id="ARBA00022801"/>
    </source>
</evidence>
<feature type="region of interest" description="Disordered" evidence="9">
    <location>
        <begin position="97"/>
        <end position="121"/>
    </location>
</feature>
<dbReference type="InterPro" id="IPR030386">
    <property type="entry name" value="G_GB1_RHD3_dom"/>
</dbReference>
<feature type="domain" description="GB1/RHD3-type G" evidence="10">
    <location>
        <begin position="149"/>
        <end position="382"/>
    </location>
</feature>
<dbReference type="CDD" id="cd01851">
    <property type="entry name" value="GBP"/>
    <property type="match status" value="1"/>
</dbReference>
<name>A0A0C2WU53_AMAMK</name>
<dbReference type="PANTHER" id="PTHR45923:SF2">
    <property type="entry name" value="PROTEIN SEY1"/>
    <property type="match status" value="1"/>
</dbReference>
<comment type="similarity">
    <text evidence="8">Belongs to the TRAFAC class dynamin-like GTPase superfamily. GB1/RHD3 GTPase family. RHD3 subfamily.</text>
</comment>
<dbReference type="InterPro" id="IPR027417">
    <property type="entry name" value="P-loop_NTPase"/>
</dbReference>
<keyword evidence="4 8" id="KW-0256">Endoplasmic reticulum</keyword>
<evidence type="ECO:0000313" key="12">
    <source>
        <dbReference type="Proteomes" id="UP000054549"/>
    </source>
</evidence>
<dbReference type="InterPro" id="IPR046758">
    <property type="entry name" value="Sey1/RHD3-like_3HB"/>
</dbReference>
<evidence type="ECO:0000256" key="1">
    <source>
        <dbReference type="ARBA" id="ARBA00022692"/>
    </source>
</evidence>
<dbReference type="STRING" id="946122.A0A0C2WU53"/>
<organism evidence="11 12">
    <name type="scientific">Amanita muscaria (strain Koide BX008)</name>
    <dbReference type="NCBI Taxonomy" id="946122"/>
    <lineage>
        <taxon>Eukaryota</taxon>
        <taxon>Fungi</taxon>
        <taxon>Dikarya</taxon>
        <taxon>Basidiomycota</taxon>
        <taxon>Agaricomycotina</taxon>
        <taxon>Agaricomycetes</taxon>
        <taxon>Agaricomycetidae</taxon>
        <taxon>Agaricales</taxon>
        <taxon>Pluteineae</taxon>
        <taxon>Amanitaceae</taxon>
        <taxon>Amanita</taxon>
    </lineage>
</organism>
<dbReference type="GO" id="GO:0005525">
    <property type="term" value="F:GTP binding"/>
    <property type="evidence" value="ECO:0007669"/>
    <property type="project" value="UniProtKB-UniRule"/>
</dbReference>
<dbReference type="OrthoDB" id="1597724at2759"/>
<keyword evidence="7 8" id="KW-0472">Membrane</keyword>
<evidence type="ECO:0000256" key="4">
    <source>
        <dbReference type="ARBA" id="ARBA00022824"/>
    </source>
</evidence>
<feature type="binding site" evidence="8">
    <location>
        <begin position="159"/>
        <end position="166"/>
    </location>
    <ligand>
        <name>GTP</name>
        <dbReference type="ChEBI" id="CHEBI:37565"/>
    </ligand>
</feature>
<sequence>MPAQASTTLPPRWRSVDGSPGDGDEGNTAIAVPSQIPPTTPAPHSARNSATNVSIAPATVDHSARKTKNEDQHGILVQVEELTDTQVHRVHESKVDVDPPIISNTPFPSAPNSNEGSSTTERKQIIDDEKNFTSDLDAQIEQWGLRQAGLGYNIVAVFGSQSTGKSTLLNRLFDTNFDVMDESKRQKTTKGVWMCRAANSNILVMDVEGTDGREHGEDQDFERKLTLFSLALSEVLIVNLLEHQVGLYKGANMGLLKTVFEVNLGLFGKKALEGTSGRILLLFVVRDHVSPAPLESLQATLTADLERIWHSLSKPAELRDHKLSNFFDLAFTSLPHKLLQPDKFEADVAHLRTRFINKDQDGFFFKPAYHKRVPADGLSCYMQSIWGQVQNNKDLDSPSQQELLAQFRCDEISKVALSEFNELANSQKRPVEGGQVVEGLGAMMRTWRTEAQTKYDREASCYHRQVYKRKRADLITAMNTTLSTLFVGQLKNLHKASLVAFKQQMVHGVKYEKYNFADVVAEARKFCEGTFMKGAKDALIEGTDWRWQAELGLLKEEIQHVADQFRRNETKKTIDFIERNFRSRISDPVETALNKATPDMWDSVLAVFKGALTQAEEMYTVKANSFNCTEEENTTSLAELRRRTWQALRAKIDEQVTEPWMLGKLRSYFEERFRYDKTGVPRVWKPSDDIKNVFKGAKEETLALVPLYAKISPKDPENEYEMSDDNDAGDDFDFASSKVVFLETEVHDLQTKFSRDADATYMEAERGTVAGFVQILLAKWICALLVVHSIRTFPSRLGVGINQLHYLF</sequence>
<evidence type="ECO:0000256" key="2">
    <source>
        <dbReference type="ARBA" id="ARBA00022741"/>
    </source>
</evidence>
<keyword evidence="1 8" id="KW-0812">Transmembrane</keyword>
<dbReference type="PANTHER" id="PTHR45923">
    <property type="entry name" value="PROTEIN SEY1"/>
    <property type="match status" value="1"/>
</dbReference>
<protein>
    <recommendedName>
        <fullName evidence="10">GB1/RHD3-type G domain-containing protein</fullName>
    </recommendedName>
</protein>
<evidence type="ECO:0000256" key="5">
    <source>
        <dbReference type="ARBA" id="ARBA00022989"/>
    </source>
</evidence>
<keyword evidence="5 8" id="KW-1133">Transmembrane helix</keyword>
<evidence type="ECO:0000256" key="6">
    <source>
        <dbReference type="ARBA" id="ARBA00023134"/>
    </source>
</evidence>
<dbReference type="GO" id="GO:0005789">
    <property type="term" value="C:endoplasmic reticulum membrane"/>
    <property type="evidence" value="ECO:0007669"/>
    <property type="project" value="UniProtKB-SubCell"/>
</dbReference>
<feature type="region of interest" description="Disordered" evidence="9">
    <location>
        <begin position="1"/>
        <end position="50"/>
    </location>
</feature>
<dbReference type="HAMAP" id="MF_03109">
    <property type="entry name" value="Sey1"/>
    <property type="match status" value="1"/>
</dbReference>
<dbReference type="Pfam" id="PF20428">
    <property type="entry name" value="Sey1_3HB"/>
    <property type="match status" value="1"/>
</dbReference>
<feature type="compositionally biased region" description="Polar residues" evidence="9">
    <location>
        <begin position="102"/>
        <end position="119"/>
    </location>
</feature>
<dbReference type="EMBL" id="KN818243">
    <property type="protein sequence ID" value="KIL65297.1"/>
    <property type="molecule type" value="Genomic_DNA"/>
</dbReference>
<dbReference type="FunCoup" id="A0A0C2WU53">
    <property type="interactions" value="146"/>
</dbReference>
<dbReference type="FunFam" id="3.40.50.300:FF:000727">
    <property type="entry name" value="Protein SEY1 homolog"/>
    <property type="match status" value="1"/>
</dbReference>
<keyword evidence="6 8" id="KW-0342">GTP-binding</keyword>